<dbReference type="GO" id="GO:0046917">
    <property type="term" value="F:triphosphoribosyl-dephospho-CoA synthase activity"/>
    <property type="evidence" value="ECO:0007669"/>
    <property type="project" value="UniProtKB-EC"/>
</dbReference>
<dbReference type="STRING" id="1122189.SAMN02745165_01432"/>
<organism evidence="6 7">
    <name type="scientific">Malonomonas rubra DSM 5091</name>
    <dbReference type="NCBI Taxonomy" id="1122189"/>
    <lineage>
        <taxon>Bacteria</taxon>
        <taxon>Pseudomonadati</taxon>
        <taxon>Thermodesulfobacteriota</taxon>
        <taxon>Desulfuromonadia</taxon>
        <taxon>Desulfuromonadales</taxon>
        <taxon>Geopsychrobacteraceae</taxon>
        <taxon>Malonomonas</taxon>
    </lineage>
</organism>
<dbReference type="OrthoDB" id="114886at2"/>
<evidence type="ECO:0000256" key="1">
    <source>
        <dbReference type="ARBA" id="ARBA00001210"/>
    </source>
</evidence>
<dbReference type="Pfam" id="PF01874">
    <property type="entry name" value="CitG"/>
    <property type="match status" value="1"/>
</dbReference>
<keyword evidence="5" id="KW-0067">ATP-binding</keyword>
<protein>
    <recommendedName>
        <fullName evidence="2">triphosphoribosyl-dephospho-CoA synthase</fullName>
        <ecNumber evidence="2">2.4.2.52</ecNumber>
    </recommendedName>
</protein>
<evidence type="ECO:0000256" key="4">
    <source>
        <dbReference type="ARBA" id="ARBA00022741"/>
    </source>
</evidence>
<dbReference type="GO" id="GO:0005524">
    <property type="term" value="F:ATP binding"/>
    <property type="evidence" value="ECO:0007669"/>
    <property type="project" value="UniProtKB-KW"/>
</dbReference>
<gene>
    <name evidence="6" type="ORF">SAMN02745165_01432</name>
</gene>
<keyword evidence="4" id="KW-0547">Nucleotide-binding</keyword>
<reference evidence="6 7" key="1">
    <citation type="submission" date="2016-11" db="EMBL/GenBank/DDBJ databases">
        <authorList>
            <person name="Jaros S."/>
            <person name="Januszkiewicz K."/>
            <person name="Wedrychowicz H."/>
        </authorList>
    </citation>
    <scope>NUCLEOTIDE SEQUENCE [LARGE SCALE GENOMIC DNA]</scope>
    <source>
        <strain evidence="6 7">DSM 5091</strain>
    </source>
</reference>
<sequence length="286" mass="31111">MNCLALSDLEQFAAALADGIRAELYLTPKPGLVDLCDNGSHDDLTLELMNRSAGMMREYLAELAVAIYRQQPFPELQQIGLKAEQRMLAELQSNCHRGGIFLSGLLLSAYGECRSDNPEALSNAVARLAQRHFLQARLTGSHGQQARARYHTGGIIAECLNGLPGLFQIALPSLIGNLNDLAGSCYLAMARLMQHCDDTTCLHRGGQTGLARLRKAGQELELCLLRGADPVPLLRRQNQEFKTANLTMGGVADLLGLTFGYLDFTNSRHGISSLSLHHKQPSSCPA</sequence>
<keyword evidence="3" id="KW-0808">Transferase</keyword>
<dbReference type="AlphaFoldDB" id="A0A1M6G6L9"/>
<dbReference type="GO" id="GO:0051191">
    <property type="term" value="P:prosthetic group biosynthetic process"/>
    <property type="evidence" value="ECO:0007669"/>
    <property type="project" value="TreeGrafter"/>
</dbReference>
<dbReference type="Proteomes" id="UP000184171">
    <property type="component" value="Unassembled WGS sequence"/>
</dbReference>
<name>A0A1M6G6L9_MALRU</name>
<dbReference type="EC" id="2.4.2.52" evidence="2"/>
<proteinExistence type="predicted"/>
<evidence type="ECO:0000313" key="7">
    <source>
        <dbReference type="Proteomes" id="UP000184171"/>
    </source>
</evidence>
<evidence type="ECO:0000256" key="5">
    <source>
        <dbReference type="ARBA" id="ARBA00022840"/>
    </source>
</evidence>
<dbReference type="Gene3D" id="1.10.4200.10">
    <property type="entry name" value="Triphosphoribosyl-dephospho-CoA protein"/>
    <property type="match status" value="2"/>
</dbReference>
<accession>A0A1M6G6L9</accession>
<comment type="catalytic activity">
    <reaction evidence="1">
        <text>3'-dephospho-CoA + ATP = 2'-(5''-triphospho-alpha-D-ribosyl)-3'-dephospho-CoA + adenine</text>
        <dbReference type="Rhea" id="RHEA:15117"/>
        <dbReference type="ChEBI" id="CHEBI:16708"/>
        <dbReference type="ChEBI" id="CHEBI:30616"/>
        <dbReference type="ChEBI" id="CHEBI:57328"/>
        <dbReference type="ChEBI" id="CHEBI:61378"/>
        <dbReference type="EC" id="2.4.2.52"/>
    </reaction>
</comment>
<dbReference type="EMBL" id="FQZT01000004">
    <property type="protein sequence ID" value="SHJ05631.1"/>
    <property type="molecule type" value="Genomic_DNA"/>
</dbReference>
<evidence type="ECO:0000256" key="3">
    <source>
        <dbReference type="ARBA" id="ARBA00022679"/>
    </source>
</evidence>
<keyword evidence="7" id="KW-1185">Reference proteome</keyword>
<evidence type="ECO:0000313" key="6">
    <source>
        <dbReference type="EMBL" id="SHJ05631.1"/>
    </source>
</evidence>
<dbReference type="PANTHER" id="PTHR30201:SF2">
    <property type="entry name" value="2-(5''-TRIPHOSPHORIBOSYL)-3'-DEPHOSPHOCOENZYME-A SYNTHASE"/>
    <property type="match status" value="1"/>
</dbReference>
<dbReference type="InterPro" id="IPR002736">
    <property type="entry name" value="CitG"/>
</dbReference>
<evidence type="ECO:0000256" key="2">
    <source>
        <dbReference type="ARBA" id="ARBA00012074"/>
    </source>
</evidence>
<dbReference type="PANTHER" id="PTHR30201">
    <property type="entry name" value="TRIPHOSPHORIBOSYL-DEPHOSPHO-COA SYNTHASE"/>
    <property type="match status" value="1"/>
</dbReference>
<dbReference type="RefSeq" id="WP_072907261.1">
    <property type="nucleotide sequence ID" value="NZ_FQZT01000004.1"/>
</dbReference>